<dbReference type="InParanoid" id="G3HHE7"/>
<sequence>MAAGLPDRSTGEVTIKILHSLNAQLIRKHKATDQLSIPTIYIVNMKVFLLNKCIPMEH</sequence>
<evidence type="ECO:0000313" key="2">
    <source>
        <dbReference type="Proteomes" id="UP000001075"/>
    </source>
</evidence>
<organism evidence="1 2">
    <name type="scientific">Cricetulus griseus</name>
    <name type="common">Chinese hamster</name>
    <name type="synonym">Cricetulus barabensis griseus</name>
    <dbReference type="NCBI Taxonomy" id="10029"/>
    <lineage>
        <taxon>Eukaryota</taxon>
        <taxon>Metazoa</taxon>
        <taxon>Chordata</taxon>
        <taxon>Craniata</taxon>
        <taxon>Vertebrata</taxon>
        <taxon>Euteleostomi</taxon>
        <taxon>Mammalia</taxon>
        <taxon>Eutheria</taxon>
        <taxon>Euarchontoglires</taxon>
        <taxon>Glires</taxon>
        <taxon>Rodentia</taxon>
        <taxon>Myomorpha</taxon>
        <taxon>Muroidea</taxon>
        <taxon>Cricetidae</taxon>
        <taxon>Cricetinae</taxon>
        <taxon>Cricetulus</taxon>
    </lineage>
</organism>
<accession>G3HHE7</accession>
<protein>
    <submittedName>
        <fullName evidence="1">Uncharacterized protein</fullName>
    </submittedName>
</protein>
<dbReference type="Proteomes" id="UP000001075">
    <property type="component" value="Unassembled WGS sequence"/>
</dbReference>
<gene>
    <name evidence="1" type="ORF">I79_010048</name>
</gene>
<evidence type="ECO:0000313" key="1">
    <source>
        <dbReference type="EMBL" id="EGV92837.1"/>
    </source>
</evidence>
<reference evidence="2" key="1">
    <citation type="journal article" date="2011" name="Nat. Biotechnol.">
        <title>The genomic sequence of the Chinese hamster ovary (CHO)-K1 cell line.</title>
        <authorList>
            <person name="Xu X."/>
            <person name="Nagarajan H."/>
            <person name="Lewis N.E."/>
            <person name="Pan S."/>
            <person name="Cai Z."/>
            <person name="Liu X."/>
            <person name="Chen W."/>
            <person name="Xie M."/>
            <person name="Wang W."/>
            <person name="Hammond S."/>
            <person name="Andersen M.R."/>
            <person name="Neff N."/>
            <person name="Passarelli B."/>
            <person name="Koh W."/>
            <person name="Fan H.C."/>
            <person name="Wang J."/>
            <person name="Gui Y."/>
            <person name="Lee K.H."/>
            <person name="Betenbaugh M.J."/>
            <person name="Quake S.R."/>
            <person name="Famili I."/>
            <person name="Palsson B.O."/>
            <person name="Wang J."/>
        </authorList>
    </citation>
    <scope>NUCLEOTIDE SEQUENCE [LARGE SCALE GENOMIC DNA]</scope>
    <source>
        <strain evidence="2">CHO K1 cell line</strain>
    </source>
</reference>
<name>G3HHE7_CRIGR</name>
<dbReference type="EMBL" id="JH000378">
    <property type="protein sequence ID" value="EGV92837.1"/>
    <property type="molecule type" value="Genomic_DNA"/>
</dbReference>
<proteinExistence type="predicted"/>
<dbReference type="AlphaFoldDB" id="G3HHE7"/>